<dbReference type="GO" id="GO:0140469">
    <property type="term" value="P:GCN2-mediated signaling"/>
    <property type="evidence" value="ECO:0007669"/>
    <property type="project" value="TreeGrafter"/>
</dbReference>
<reference evidence="3" key="2">
    <citation type="submission" date="2017-10" db="EMBL/GenBank/DDBJ databases">
        <title>Ladona fulva Genome sequencing and assembly.</title>
        <authorList>
            <person name="Murali S."/>
            <person name="Richards S."/>
            <person name="Bandaranaike D."/>
            <person name="Bellair M."/>
            <person name="Blankenburg K."/>
            <person name="Chao H."/>
            <person name="Dinh H."/>
            <person name="Doddapaneni H."/>
            <person name="Dugan-Rocha S."/>
            <person name="Elkadiri S."/>
            <person name="Gnanaolivu R."/>
            <person name="Hernandez B."/>
            <person name="Skinner E."/>
            <person name="Javaid M."/>
            <person name="Lee S."/>
            <person name="Li M."/>
            <person name="Ming W."/>
            <person name="Munidasa M."/>
            <person name="Muniz J."/>
            <person name="Nguyen L."/>
            <person name="Hughes D."/>
            <person name="Osuji N."/>
            <person name="Pu L.-L."/>
            <person name="Puazo M."/>
            <person name="Qu C."/>
            <person name="Quiroz J."/>
            <person name="Raj R."/>
            <person name="Weissenberger G."/>
            <person name="Xin Y."/>
            <person name="Zou X."/>
            <person name="Han Y."/>
            <person name="Worley K."/>
            <person name="Muzny D."/>
            <person name="Gibbs R."/>
        </authorList>
    </citation>
    <scope>NUCLEOTIDE SEQUENCE</scope>
    <source>
        <strain evidence="3">Sampled in the wild</strain>
    </source>
</reference>
<dbReference type="Proteomes" id="UP000792457">
    <property type="component" value="Unassembled WGS sequence"/>
</dbReference>
<organism evidence="3 4">
    <name type="scientific">Ladona fulva</name>
    <name type="common">Scarce chaser dragonfly</name>
    <name type="synonym">Libellula fulva</name>
    <dbReference type="NCBI Taxonomy" id="123851"/>
    <lineage>
        <taxon>Eukaryota</taxon>
        <taxon>Metazoa</taxon>
        <taxon>Ecdysozoa</taxon>
        <taxon>Arthropoda</taxon>
        <taxon>Hexapoda</taxon>
        <taxon>Insecta</taxon>
        <taxon>Pterygota</taxon>
        <taxon>Palaeoptera</taxon>
        <taxon>Odonata</taxon>
        <taxon>Epiprocta</taxon>
        <taxon>Anisoptera</taxon>
        <taxon>Libelluloidea</taxon>
        <taxon>Libellulidae</taxon>
        <taxon>Ladona</taxon>
    </lineage>
</organism>
<dbReference type="InterPro" id="IPR016135">
    <property type="entry name" value="UBQ-conjugating_enzyme/RWD"/>
</dbReference>
<feature type="domain" description="Impact N-terminal" evidence="2">
    <location>
        <begin position="126"/>
        <end position="236"/>
    </location>
</feature>
<evidence type="ECO:0000313" key="3">
    <source>
        <dbReference type="EMBL" id="KAG8225828.1"/>
    </source>
</evidence>
<evidence type="ECO:0000259" key="2">
    <source>
        <dbReference type="Pfam" id="PF01205"/>
    </source>
</evidence>
<dbReference type="SUPFAM" id="SSF54495">
    <property type="entry name" value="UBC-like"/>
    <property type="match status" value="1"/>
</dbReference>
<dbReference type="PANTHER" id="PTHR16301:SF25">
    <property type="entry name" value="PROTEIN IMPACT"/>
    <property type="match status" value="1"/>
</dbReference>
<dbReference type="GO" id="GO:0006446">
    <property type="term" value="P:regulation of translational initiation"/>
    <property type="evidence" value="ECO:0007669"/>
    <property type="project" value="TreeGrafter"/>
</dbReference>
<evidence type="ECO:0000313" key="4">
    <source>
        <dbReference type="Proteomes" id="UP000792457"/>
    </source>
</evidence>
<dbReference type="AlphaFoldDB" id="A0A8K0NY41"/>
<dbReference type="EMBL" id="KZ308254">
    <property type="protein sequence ID" value="KAG8225828.1"/>
    <property type="molecule type" value="Genomic_DNA"/>
</dbReference>
<dbReference type="Gene3D" id="3.30.230.30">
    <property type="entry name" value="Impact, N-terminal domain"/>
    <property type="match status" value="1"/>
</dbReference>
<name>A0A8K0NY41_LADFU</name>
<comment type="caution">
    <text evidence="3">The sequence shown here is derived from an EMBL/GenBank/DDBJ whole genome shotgun (WGS) entry which is preliminary data.</text>
</comment>
<accession>A0A8K0NY41</accession>
<dbReference type="InterPro" id="IPR020568">
    <property type="entry name" value="Ribosomal_Su5_D2-typ_SF"/>
</dbReference>
<dbReference type="Pfam" id="PF01205">
    <property type="entry name" value="Impact_N"/>
    <property type="match status" value="1"/>
</dbReference>
<reference evidence="3" key="1">
    <citation type="submission" date="2013-04" db="EMBL/GenBank/DDBJ databases">
        <authorList>
            <person name="Qu J."/>
            <person name="Murali S.C."/>
            <person name="Bandaranaike D."/>
            <person name="Bellair M."/>
            <person name="Blankenburg K."/>
            <person name="Chao H."/>
            <person name="Dinh H."/>
            <person name="Doddapaneni H."/>
            <person name="Downs B."/>
            <person name="Dugan-Rocha S."/>
            <person name="Elkadiri S."/>
            <person name="Gnanaolivu R.D."/>
            <person name="Hernandez B."/>
            <person name="Javaid M."/>
            <person name="Jayaseelan J.C."/>
            <person name="Lee S."/>
            <person name="Li M."/>
            <person name="Ming W."/>
            <person name="Munidasa M."/>
            <person name="Muniz J."/>
            <person name="Nguyen L."/>
            <person name="Ongeri F."/>
            <person name="Osuji N."/>
            <person name="Pu L.-L."/>
            <person name="Puazo M."/>
            <person name="Qu C."/>
            <person name="Quiroz J."/>
            <person name="Raj R."/>
            <person name="Weissenberger G."/>
            <person name="Xin Y."/>
            <person name="Zou X."/>
            <person name="Han Y."/>
            <person name="Richards S."/>
            <person name="Worley K."/>
            <person name="Muzny D."/>
            <person name="Gibbs R."/>
        </authorList>
    </citation>
    <scope>NUCLEOTIDE SEQUENCE</scope>
    <source>
        <strain evidence="3">Sampled in the wild</strain>
    </source>
</reference>
<comment type="similarity">
    <text evidence="1">Belongs to the IMPACT family.</text>
</comment>
<dbReference type="InterPro" id="IPR036956">
    <property type="entry name" value="Impact_N_sf"/>
</dbReference>
<protein>
    <recommendedName>
        <fullName evidence="2">Impact N-terminal domain-containing protein</fullName>
    </recommendedName>
</protein>
<sequence>MMFLLGLSECLTGMDDNLTRQIEEVEALQSIYDDSWVVEDEAYRSYSIKIEEGSFEVTLENLGEPILFLWIDKLRSILQNKKEDVTAEENSELLPGESYSGEVELSREDEILETPPITHGETITDRKSVFQGHSATIVTVEQVNLCRSVLSKLYENKKIANATHNIYAYRIYKEDKKSFIQDCEDDGETHAGGRLLHLLQIVDARNVIVVVTRWYGGVHLGPDRFRHINNAARQILELSGHIKSLQSPSTSEKHSKKKK</sequence>
<dbReference type="InterPro" id="IPR001498">
    <property type="entry name" value="Impact_N"/>
</dbReference>
<dbReference type="GO" id="GO:0005737">
    <property type="term" value="C:cytoplasm"/>
    <property type="evidence" value="ECO:0007669"/>
    <property type="project" value="TreeGrafter"/>
</dbReference>
<gene>
    <name evidence="3" type="ORF">J437_LFUL005635</name>
</gene>
<dbReference type="OrthoDB" id="69641at2759"/>
<dbReference type="Gene3D" id="3.10.110.10">
    <property type="entry name" value="Ubiquitin Conjugating Enzyme"/>
    <property type="match status" value="1"/>
</dbReference>
<keyword evidence="4" id="KW-1185">Reference proteome</keyword>
<dbReference type="SUPFAM" id="SSF54211">
    <property type="entry name" value="Ribosomal protein S5 domain 2-like"/>
    <property type="match status" value="1"/>
</dbReference>
<proteinExistence type="inferred from homology"/>
<dbReference type="InterPro" id="IPR023582">
    <property type="entry name" value="Impact"/>
</dbReference>
<dbReference type="PANTHER" id="PTHR16301">
    <property type="entry name" value="IMPACT-RELATED"/>
    <property type="match status" value="1"/>
</dbReference>
<evidence type="ECO:0000256" key="1">
    <source>
        <dbReference type="ARBA" id="ARBA00007665"/>
    </source>
</evidence>